<protein>
    <recommendedName>
        <fullName evidence="8">Aconitate hydratase, mitochondrial</fullName>
        <shortName evidence="8">Aconitase</shortName>
        <ecNumber evidence="8">4.2.1.-</ecNumber>
    </recommendedName>
</protein>
<dbReference type="GO" id="GO:0005829">
    <property type="term" value="C:cytosol"/>
    <property type="evidence" value="ECO:0007669"/>
    <property type="project" value="TreeGrafter"/>
</dbReference>
<dbReference type="PANTHER" id="PTHR43160">
    <property type="entry name" value="ACONITATE HYDRATASE B"/>
    <property type="match status" value="1"/>
</dbReference>
<feature type="domain" description="Aconitase A/isopropylmalate dehydratase small subunit swivel" evidence="10">
    <location>
        <begin position="599"/>
        <end position="730"/>
    </location>
</feature>
<dbReference type="PANTHER" id="PTHR43160:SF2">
    <property type="entry name" value="HOMOCITRATE DEHYDRATASE, MITOCHONDRIAL"/>
    <property type="match status" value="1"/>
</dbReference>
<gene>
    <name evidence="11" type="ORF">RDB_LOCUS153116</name>
</gene>
<dbReference type="SUPFAM" id="SSF53732">
    <property type="entry name" value="Aconitase iron-sulfur domain"/>
    <property type="match status" value="1"/>
</dbReference>
<comment type="subcellular location">
    <subcellularLocation>
        <location evidence="1 8">Mitochondrion</location>
    </subcellularLocation>
</comment>
<dbReference type="Gene3D" id="3.40.1060.10">
    <property type="entry name" value="Aconitase, Domain 2"/>
    <property type="match status" value="1"/>
</dbReference>
<keyword evidence="2 8" id="KW-0479">Metal-binding</keyword>
<organism evidence="11 12">
    <name type="scientific">Rhizoctonia solani</name>
    <dbReference type="NCBI Taxonomy" id="456999"/>
    <lineage>
        <taxon>Eukaryota</taxon>
        <taxon>Fungi</taxon>
        <taxon>Dikarya</taxon>
        <taxon>Basidiomycota</taxon>
        <taxon>Agaricomycotina</taxon>
        <taxon>Agaricomycetes</taxon>
        <taxon>Cantharellales</taxon>
        <taxon>Ceratobasidiaceae</taxon>
        <taxon>Rhizoctonia</taxon>
    </lineage>
</organism>
<dbReference type="Gene3D" id="3.30.499.10">
    <property type="entry name" value="Aconitase, domain 3"/>
    <property type="match status" value="2"/>
</dbReference>
<dbReference type="FunFam" id="3.20.19.10:FF:000002">
    <property type="entry name" value="Aconitate hydratase, mitochondrial"/>
    <property type="match status" value="1"/>
</dbReference>
<dbReference type="InterPro" id="IPR050926">
    <property type="entry name" value="Aconitase/IPM_isomerase"/>
</dbReference>
<dbReference type="InterPro" id="IPR001030">
    <property type="entry name" value="Acoase/IPM_deHydtase_lsu_aba"/>
</dbReference>
<keyword evidence="5 8" id="KW-0411">Iron-sulfur</keyword>
<dbReference type="PRINTS" id="PR00415">
    <property type="entry name" value="ACONITASE"/>
</dbReference>
<dbReference type="GO" id="GO:0003994">
    <property type="term" value="F:aconitate hydratase activity"/>
    <property type="evidence" value="ECO:0007669"/>
    <property type="project" value="InterPro"/>
</dbReference>
<comment type="similarity">
    <text evidence="8">Belongs to the aconitase/IPM isomerase family.</text>
</comment>
<evidence type="ECO:0000256" key="6">
    <source>
        <dbReference type="ARBA" id="ARBA00023128"/>
    </source>
</evidence>
<evidence type="ECO:0000256" key="1">
    <source>
        <dbReference type="ARBA" id="ARBA00004173"/>
    </source>
</evidence>
<dbReference type="Gene3D" id="3.20.19.10">
    <property type="entry name" value="Aconitase, domain 4"/>
    <property type="match status" value="1"/>
</dbReference>
<feature type="domain" description="Aconitase/3-isopropylmalate dehydratase large subunit alpha/beta/alpha" evidence="9">
    <location>
        <begin position="57"/>
        <end position="511"/>
    </location>
</feature>
<dbReference type="SUPFAM" id="SSF52016">
    <property type="entry name" value="LeuD/IlvD-like"/>
    <property type="match status" value="1"/>
</dbReference>
<evidence type="ECO:0000313" key="12">
    <source>
        <dbReference type="Proteomes" id="UP000663846"/>
    </source>
</evidence>
<dbReference type="GO" id="GO:0005739">
    <property type="term" value="C:mitochondrion"/>
    <property type="evidence" value="ECO:0007669"/>
    <property type="project" value="UniProtKB-SubCell"/>
</dbReference>
<dbReference type="GO" id="GO:0046872">
    <property type="term" value="F:metal ion binding"/>
    <property type="evidence" value="ECO:0007669"/>
    <property type="project" value="UniProtKB-UniRule"/>
</dbReference>
<evidence type="ECO:0000259" key="9">
    <source>
        <dbReference type="Pfam" id="PF00330"/>
    </source>
</evidence>
<dbReference type="AlphaFoldDB" id="A0A8H3GLG5"/>
<dbReference type="NCBIfam" id="TIGR01340">
    <property type="entry name" value="aconitase_mito"/>
    <property type="match status" value="1"/>
</dbReference>
<dbReference type="Pfam" id="PF00694">
    <property type="entry name" value="Aconitase_C"/>
    <property type="match status" value="1"/>
</dbReference>
<evidence type="ECO:0000256" key="3">
    <source>
        <dbReference type="ARBA" id="ARBA00022946"/>
    </source>
</evidence>
<dbReference type="InterPro" id="IPR015932">
    <property type="entry name" value="Aconitase_dom2"/>
</dbReference>
<dbReference type="FunFam" id="3.40.1060.10:FF:000001">
    <property type="entry name" value="Aconitate hydratase, mitochondrial"/>
    <property type="match status" value="1"/>
</dbReference>
<dbReference type="InterPro" id="IPR018136">
    <property type="entry name" value="Aconitase_4Fe-4S_BS"/>
</dbReference>
<reference evidence="11" key="1">
    <citation type="submission" date="2021-01" db="EMBL/GenBank/DDBJ databases">
        <authorList>
            <person name="Kaushik A."/>
        </authorList>
    </citation>
    <scope>NUCLEOTIDE SEQUENCE</scope>
    <source>
        <strain evidence="11">AG1-1C</strain>
    </source>
</reference>
<keyword evidence="7 8" id="KW-0456">Lyase</keyword>
<dbReference type="InterPro" id="IPR015928">
    <property type="entry name" value="Aconitase/3IPM_dehydase_swvl"/>
</dbReference>
<comment type="caution">
    <text evidence="11">The sequence shown here is derived from an EMBL/GenBank/DDBJ whole genome shotgun (WGS) entry which is preliminary data.</text>
</comment>
<evidence type="ECO:0000313" key="11">
    <source>
        <dbReference type="EMBL" id="CAE6456627.1"/>
    </source>
</evidence>
<sequence>MYTLTRTANRLGRGFATHSSNPAKDCSTITPPYPTLIKKLKDVRNILGRDRKLTLAEKILYAHLHEPHVDLERGKKIRGEAYLRLKPQRVAMQDASAHHELDCITHLLTEKANRLQFMTCGLSRTAVPSSIHCDHLIQASEGAESDLKRSIVTNQEVFDFLESAAKKYGIEFWRPGSGIIHQIVLENYAAPGMLMLGTDSHTPNAGGLGTVAIGVGGADAVDAMTDTPWELKAPLVTGIHLTGKMGEWSTPKDLILHLAGKLTVRGGTGRILEYFGPGVRAQSCTGLATTANMGAEVGATTTVFPYTESMRAYLQATGRGPVANAADQAAQAGYLAADEGAEYDDVIEIDLSRLEPTINGPFTPDLATPLSQFGAFVKKNGWKDELSAGLIGSCTNSSYEDMSRVTSIARQAKAAGLKAAVPFLCTPGSEQIRATIERDGLTESLQGIGATVLANACGPCIGQWKREEKKGEENAILTSFNRNFKARNDANSLTMNFLASPEIVTAISISGKLSFNPMTDSITTPNGEEFKFSAPTGDTLPKAGFTPGDLAYTPKPNPQPQPETEVVIKETSSRLQVLKPFESPFAGQSENELKDMVCLMRVRGKCTTDHISAAGPWLKYKGHLENISENLLITAVNDEGGDVNVAFDWTHQPNDASHRDTIPGVAKRLKSRSQPWCLVVDDNYGEGSAREHAALQPRFYGCSMIVARSFARIHETNLKKQGVLPLWFADKADYGKIQSGDRIETVGLAQVVAGQSGAQVILRVSPRDGSAPFDIATKHTMSADQLKWLQAGSALNHIRDSRVSV</sequence>
<keyword evidence="3 8" id="KW-0809">Transit peptide</keyword>
<dbReference type="InterPro" id="IPR015931">
    <property type="entry name" value="Acnase/IPM_dHydase_lsu_aba_1/3"/>
</dbReference>
<comment type="cofactor">
    <cofactor evidence="8">
        <name>[4Fe-4S] cluster</name>
        <dbReference type="ChEBI" id="CHEBI:49883"/>
    </cofactor>
    <text evidence="8">Binds 1 [4Fe-4S] cluster per subunit.</text>
</comment>
<accession>A0A8H3GLG5</accession>
<keyword evidence="6 8" id="KW-0496">Mitochondrion</keyword>
<dbReference type="InterPro" id="IPR000573">
    <property type="entry name" value="AconitaseA/IPMdHydase_ssu_swvl"/>
</dbReference>
<dbReference type="GO" id="GO:0051539">
    <property type="term" value="F:4 iron, 4 sulfur cluster binding"/>
    <property type="evidence" value="ECO:0007669"/>
    <property type="project" value="UniProtKB-UniRule"/>
</dbReference>
<name>A0A8H3GLG5_9AGAM</name>
<dbReference type="EC" id="4.2.1.-" evidence="8"/>
<dbReference type="FunFam" id="3.30.499.10:FF:000004">
    <property type="entry name" value="Aconitate hydratase, mitochondrial"/>
    <property type="match status" value="1"/>
</dbReference>
<dbReference type="InterPro" id="IPR036008">
    <property type="entry name" value="Aconitase_4Fe-4S_dom"/>
</dbReference>
<proteinExistence type="inferred from homology"/>
<evidence type="ECO:0000256" key="4">
    <source>
        <dbReference type="ARBA" id="ARBA00023004"/>
    </source>
</evidence>
<evidence type="ECO:0000256" key="7">
    <source>
        <dbReference type="ARBA" id="ARBA00023239"/>
    </source>
</evidence>
<evidence type="ECO:0000256" key="2">
    <source>
        <dbReference type="ARBA" id="ARBA00022723"/>
    </source>
</evidence>
<keyword evidence="4 8" id="KW-0408">Iron</keyword>
<dbReference type="GO" id="GO:0006099">
    <property type="term" value="P:tricarboxylic acid cycle"/>
    <property type="evidence" value="ECO:0007669"/>
    <property type="project" value="InterPro"/>
</dbReference>
<dbReference type="Proteomes" id="UP000663846">
    <property type="component" value="Unassembled WGS sequence"/>
</dbReference>
<dbReference type="Pfam" id="PF00330">
    <property type="entry name" value="Aconitase"/>
    <property type="match status" value="1"/>
</dbReference>
<dbReference type="EMBL" id="CAJMWS010000646">
    <property type="protein sequence ID" value="CAE6456627.1"/>
    <property type="molecule type" value="Genomic_DNA"/>
</dbReference>
<dbReference type="FunFam" id="3.30.499.10:FF:000003">
    <property type="entry name" value="Aconitate hydratase, mitochondrial"/>
    <property type="match status" value="1"/>
</dbReference>
<evidence type="ECO:0000256" key="8">
    <source>
        <dbReference type="RuleBase" id="RU362107"/>
    </source>
</evidence>
<evidence type="ECO:0000259" key="10">
    <source>
        <dbReference type="Pfam" id="PF00694"/>
    </source>
</evidence>
<dbReference type="InterPro" id="IPR006248">
    <property type="entry name" value="Aconitase_mito-like"/>
</dbReference>
<evidence type="ECO:0000256" key="5">
    <source>
        <dbReference type="ARBA" id="ARBA00023014"/>
    </source>
</evidence>
<dbReference type="NCBIfam" id="NF005558">
    <property type="entry name" value="PRK07229.1"/>
    <property type="match status" value="1"/>
</dbReference>
<dbReference type="PROSITE" id="PS01244">
    <property type="entry name" value="ACONITASE_2"/>
    <property type="match status" value="1"/>
</dbReference>